<proteinExistence type="predicted"/>
<dbReference type="GO" id="GO:0004560">
    <property type="term" value="F:alpha-L-fucosidase activity"/>
    <property type="evidence" value="ECO:0007669"/>
    <property type="project" value="InterPro"/>
</dbReference>
<dbReference type="PANTHER" id="PTHR31084:SF0">
    <property type="entry name" value="ALPHA-L-FUCOSIDASE 2"/>
    <property type="match status" value="1"/>
</dbReference>
<evidence type="ECO:0000313" key="5">
    <source>
        <dbReference type="Proteomes" id="UP000245202"/>
    </source>
</evidence>
<accession>A0A2R5EL43</accession>
<dbReference type="PIRSF" id="PIRSF007663">
    <property type="entry name" value="UCP007663"/>
    <property type="match status" value="1"/>
</dbReference>
<dbReference type="SUPFAM" id="SSF48208">
    <property type="entry name" value="Six-hairpin glycosidases"/>
    <property type="match status" value="1"/>
</dbReference>
<evidence type="ECO:0000313" key="4">
    <source>
        <dbReference type="EMBL" id="GBG07267.1"/>
    </source>
</evidence>
<evidence type="ECO:0000259" key="1">
    <source>
        <dbReference type="Pfam" id="PF14498"/>
    </source>
</evidence>
<name>A0A2R5EL43_9BACL</name>
<dbReference type="Pfam" id="PF22124">
    <property type="entry name" value="Glyco_hydro_95_cat"/>
    <property type="match status" value="1"/>
</dbReference>
<feature type="domain" description="Glycosyl hydrolase family 95 N-terminal" evidence="1">
    <location>
        <begin position="1"/>
        <end position="223"/>
    </location>
</feature>
<dbReference type="FunFam" id="1.50.10.10:FF:000028">
    <property type="entry name" value="Alpha-L-fucosidase 2"/>
    <property type="match status" value="1"/>
</dbReference>
<dbReference type="AlphaFoldDB" id="A0A2R5EL43"/>
<dbReference type="InterPro" id="IPR049053">
    <property type="entry name" value="AFCA-like_C"/>
</dbReference>
<dbReference type="InterPro" id="IPR013780">
    <property type="entry name" value="Glyco_hydro_b"/>
</dbReference>
<feature type="domain" description="Alpha fucosidase A-like C-terminal" evidence="2">
    <location>
        <begin position="668"/>
        <end position="761"/>
    </location>
</feature>
<dbReference type="PANTHER" id="PTHR31084">
    <property type="entry name" value="ALPHA-L-FUCOSIDASE 2"/>
    <property type="match status" value="1"/>
</dbReference>
<dbReference type="EMBL" id="BDQX01000085">
    <property type="protein sequence ID" value="GBG07267.1"/>
    <property type="molecule type" value="Genomic_DNA"/>
</dbReference>
<reference evidence="4 5" key="1">
    <citation type="submission" date="2017-08" db="EMBL/GenBank/DDBJ databases">
        <title>Substantial Increase in Enzyme Production by Combined Drug-Resistance Mutations in Paenibacillus agaridevorans.</title>
        <authorList>
            <person name="Tanaka Y."/>
            <person name="Funane K."/>
            <person name="Hosaka T."/>
            <person name="Shiwa Y."/>
            <person name="Fujita N."/>
            <person name="Miyazaki T."/>
            <person name="Yoshikawa H."/>
            <person name="Murakami K."/>
            <person name="Kasahara K."/>
            <person name="Inaoka T."/>
            <person name="Hiraga Y."/>
            <person name="Ochi K."/>
        </authorList>
    </citation>
    <scope>NUCLEOTIDE SEQUENCE [LARGE SCALE GENOMIC DNA]</scope>
    <source>
        <strain evidence="4 5">T-3040</strain>
    </source>
</reference>
<keyword evidence="5" id="KW-1185">Reference proteome</keyword>
<feature type="domain" description="Glycosyl hydrolase family 95 catalytic" evidence="3">
    <location>
        <begin position="250"/>
        <end position="666"/>
    </location>
</feature>
<dbReference type="InterPro" id="IPR008928">
    <property type="entry name" value="6-hairpin_glycosidase_sf"/>
</dbReference>
<dbReference type="Pfam" id="PF14498">
    <property type="entry name" value="Glyco_hyd_65N_2"/>
    <property type="match status" value="1"/>
</dbReference>
<organism evidence="4 5">
    <name type="scientific">Paenibacillus agaridevorans</name>
    <dbReference type="NCBI Taxonomy" id="171404"/>
    <lineage>
        <taxon>Bacteria</taxon>
        <taxon>Bacillati</taxon>
        <taxon>Bacillota</taxon>
        <taxon>Bacilli</taxon>
        <taxon>Bacillales</taxon>
        <taxon>Paenibacillaceae</taxon>
        <taxon>Paenibacillus</taxon>
    </lineage>
</organism>
<dbReference type="Gene3D" id="2.70.98.50">
    <property type="entry name" value="putative glycoside hydrolase family protein from bacillus halodurans"/>
    <property type="match status" value="1"/>
</dbReference>
<comment type="caution">
    <text evidence="4">The sequence shown here is derived from an EMBL/GenBank/DDBJ whole genome shotgun (WGS) entry which is preliminary data.</text>
</comment>
<dbReference type="Pfam" id="PF21307">
    <property type="entry name" value="Glyco_hydro_95_C"/>
    <property type="match status" value="1"/>
</dbReference>
<dbReference type="InterPro" id="IPR027414">
    <property type="entry name" value="GH95_N_dom"/>
</dbReference>
<dbReference type="InterPro" id="IPR054363">
    <property type="entry name" value="GH95_cat"/>
</dbReference>
<sequence length="767" mass="86892">MVFGGIETERLQLNEDTLWSGEPKDTTNPNAQKVLPEIRELINQGNFVEADELCKQAMGPYTQSYMPMGDLFIHFYHGALANNYERQLDLETATSGVRYRIGTVTYTRTCFISSPDNVVVLRIEADRQKMISFKANLSSPLRSQTTVELERYIINGQAPIHVDPNYYLDKEQPIQYGDGGIRFDGRIGVKLDGGTYSVNHDGLHVEGASSVTLIFSGATSFNGYDRNPLTEGVEPSRLAEDYLNAALNLSYTELLDKHMSDYKRLFNRVELDLDGCDDNESIPTDKRILEYGAKDRKLVELLFQFGRYLLISSSRPGTQAANLQGIWNQETRPPWSANYTLNINTQMNYWHAEVCNLSECHQPLLEFIRNLSGSGSKTALVNYGARGWVAHHNSDIWCQTAPVGDYGDGDPVWASWFMAGAWLSQHIWEHYAFSGDVTYLRETGYPVMKEAALFCLDWLCQEPDGYLVTSPSTSPEHKFVTFDRQLAAVSKGTTMDILLIEELFSNCIQAASLLNEDMELREEFKAAVNKLRPYTISKDGHLQEWFLDFEDEDIHHRHVSHLYGVYPGYLFTERKRPELYEATKKSLERRSDTGMGWSLAWKINLWARFGDGDRALKLIDRILNLVREEDTADYNSMGIYPNLFDVGPPFQIDGNFGFTAGIAEMLMQSHTDAICLIPALPIEWPSGSVKGLRARNGFEVGFTWRQNKVERVNIYSALGKVCRVRMDCQMAVLTEGQAVQLKQLEDGIISFPTTIGANYTIETSHCE</sequence>
<protein>
    <submittedName>
        <fullName evidence="4">Alpha-L-fucosidase</fullName>
    </submittedName>
</protein>
<dbReference type="InterPro" id="IPR016518">
    <property type="entry name" value="Alpha-L-fucosidase"/>
</dbReference>
<dbReference type="Gene3D" id="1.50.10.10">
    <property type="match status" value="1"/>
</dbReference>
<evidence type="ECO:0000259" key="2">
    <source>
        <dbReference type="Pfam" id="PF21307"/>
    </source>
</evidence>
<gene>
    <name evidence="4" type="ORF">PAT3040_01815</name>
</gene>
<dbReference type="Gene3D" id="2.60.40.1180">
    <property type="entry name" value="Golgi alpha-mannosidase II"/>
    <property type="match status" value="1"/>
</dbReference>
<dbReference type="GO" id="GO:0005975">
    <property type="term" value="P:carbohydrate metabolic process"/>
    <property type="evidence" value="ECO:0007669"/>
    <property type="project" value="InterPro"/>
</dbReference>
<dbReference type="InterPro" id="IPR012341">
    <property type="entry name" value="6hp_glycosidase-like_sf"/>
</dbReference>
<evidence type="ECO:0000259" key="3">
    <source>
        <dbReference type="Pfam" id="PF22124"/>
    </source>
</evidence>
<dbReference type="Proteomes" id="UP000245202">
    <property type="component" value="Unassembled WGS sequence"/>
</dbReference>